<sequence length="88" mass="10096">MHEDFRALQDDFQSMAGRLAEGEAKINVLEDSTSSKKKRVEATSNRVKYLTKEISELEDSNGRRNLRIFGLPEKEEDDTNSCVEFLEV</sequence>
<proteinExistence type="predicted"/>
<dbReference type="AlphaFoldDB" id="A0AAV7WTC0"/>
<name>A0AAV7WTC0_PLEWA</name>
<dbReference type="EMBL" id="JANPWB010000001">
    <property type="protein sequence ID" value="KAJ1217324.1"/>
    <property type="molecule type" value="Genomic_DNA"/>
</dbReference>
<organism evidence="1 2">
    <name type="scientific">Pleurodeles waltl</name>
    <name type="common">Iberian ribbed newt</name>
    <dbReference type="NCBI Taxonomy" id="8319"/>
    <lineage>
        <taxon>Eukaryota</taxon>
        <taxon>Metazoa</taxon>
        <taxon>Chordata</taxon>
        <taxon>Craniata</taxon>
        <taxon>Vertebrata</taxon>
        <taxon>Euteleostomi</taxon>
        <taxon>Amphibia</taxon>
        <taxon>Batrachia</taxon>
        <taxon>Caudata</taxon>
        <taxon>Salamandroidea</taxon>
        <taxon>Salamandridae</taxon>
        <taxon>Pleurodelinae</taxon>
        <taxon>Pleurodeles</taxon>
    </lineage>
</organism>
<comment type="caution">
    <text evidence="1">The sequence shown here is derived from an EMBL/GenBank/DDBJ whole genome shotgun (WGS) entry which is preliminary data.</text>
</comment>
<evidence type="ECO:0000313" key="1">
    <source>
        <dbReference type="EMBL" id="KAJ1217324.1"/>
    </source>
</evidence>
<evidence type="ECO:0000313" key="2">
    <source>
        <dbReference type="Proteomes" id="UP001066276"/>
    </source>
</evidence>
<dbReference type="InterPro" id="IPR004244">
    <property type="entry name" value="Transposase_22"/>
</dbReference>
<gene>
    <name evidence="1" type="ORF">NDU88_004918</name>
</gene>
<protein>
    <submittedName>
        <fullName evidence="1">Uncharacterized protein</fullName>
    </submittedName>
</protein>
<keyword evidence="2" id="KW-1185">Reference proteome</keyword>
<accession>A0AAV7WTC0</accession>
<dbReference type="PANTHER" id="PTHR11505">
    <property type="entry name" value="L1 TRANSPOSABLE ELEMENT-RELATED"/>
    <property type="match status" value="1"/>
</dbReference>
<reference evidence="1" key="1">
    <citation type="journal article" date="2022" name="bioRxiv">
        <title>Sequencing and chromosome-scale assembly of the giantPleurodeles waltlgenome.</title>
        <authorList>
            <person name="Brown T."/>
            <person name="Elewa A."/>
            <person name="Iarovenko S."/>
            <person name="Subramanian E."/>
            <person name="Araus A.J."/>
            <person name="Petzold A."/>
            <person name="Susuki M."/>
            <person name="Suzuki K.-i.T."/>
            <person name="Hayashi T."/>
            <person name="Toyoda A."/>
            <person name="Oliveira C."/>
            <person name="Osipova E."/>
            <person name="Leigh N.D."/>
            <person name="Simon A."/>
            <person name="Yun M.H."/>
        </authorList>
    </citation>
    <scope>NUCLEOTIDE SEQUENCE</scope>
    <source>
        <strain evidence="1">20211129_DDA</strain>
        <tissue evidence="1">Liver</tissue>
    </source>
</reference>
<dbReference type="Proteomes" id="UP001066276">
    <property type="component" value="Chromosome 1_1"/>
</dbReference>